<evidence type="ECO:0000256" key="1">
    <source>
        <dbReference type="ARBA" id="ARBA00004429"/>
    </source>
</evidence>
<keyword evidence="4" id="KW-0997">Cell inner membrane</keyword>
<evidence type="ECO:0000256" key="8">
    <source>
        <dbReference type="ARBA" id="ARBA00038436"/>
    </source>
</evidence>
<dbReference type="InterPro" id="IPR007387">
    <property type="entry name" value="TRAP_DctQ"/>
</dbReference>
<evidence type="ECO:0000256" key="2">
    <source>
        <dbReference type="ARBA" id="ARBA00022448"/>
    </source>
</evidence>
<dbReference type="Proteomes" id="UP000236340">
    <property type="component" value="Unassembled WGS sequence"/>
</dbReference>
<evidence type="ECO:0000256" key="7">
    <source>
        <dbReference type="ARBA" id="ARBA00023136"/>
    </source>
</evidence>
<evidence type="ECO:0000256" key="4">
    <source>
        <dbReference type="ARBA" id="ARBA00022519"/>
    </source>
</evidence>
<dbReference type="EMBL" id="PPFX01000016">
    <property type="protein sequence ID" value="PNU20201.1"/>
    <property type="molecule type" value="Genomic_DNA"/>
</dbReference>
<evidence type="ECO:0000313" key="12">
    <source>
        <dbReference type="Proteomes" id="UP000236340"/>
    </source>
</evidence>
<comment type="similarity">
    <text evidence="8">Belongs to the TRAP transporter small permease family.</text>
</comment>
<dbReference type="PANTHER" id="PTHR35011">
    <property type="entry name" value="2,3-DIKETO-L-GULONATE TRAP TRANSPORTER SMALL PERMEASE PROTEIN YIAM"/>
    <property type="match status" value="1"/>
</dbReference>
<sequence>MNPLANGINRLCETTGKLTSFLALPLVLVVVYEVFMRYVFNAPTSWGFEATTFIYGIHFILGLSYTYKHNGHVAIDVFEARLQPRTRVILRIIVSLVLFIPTVGLLATYGIIYAASSWSLWEHASTSWAPAIYPFKSIMALGFVLLFLQGVAKLIEDFKSLGQNDH</sequence>
<dbReference type="Pfam" id="PF04290">
    <property type="entry name" value="DctQ"/>
    <property type="match status" value="1"/>
</dbReference>
<keyword evidence="2" id="KW-0813">Transport</keyword>
<evidence type="ECO:0000313" key="11">
    <source>
        <dbReference type="EMBL" id="PNU20201.1"/>
    </source>
</evidence>
<evidence type="ECO:0000256" key="5">
    <source>
        <dbReference type="ARBA" id="ARBA00022692"/>
    </source>
</evidence>
<evidence type="ECO:0000259" key="10">
    <source>
        <dbReference type="Pfam" id="PF04290"/>
    </source>
</evidence>
<name>A0A2K2HAA5_9BACT</name>
<organism evidence="11 12">
    <name type="scientific">Geothermobacter hydrogeniphilus</name>
    <dbReference type="NCBI Taxonomy" id="1969733"/>
    <lineage>
        <taxon>Bacteria</taxon>
        <taxon>Pseudomonadati</taxon>
        <taxon>Thermodesulfobacteriota</taxon>
        <taxon>Desulfuromonadia</taxon>
        <taxon>Desulfuromonadales</taxon>
        <taxon>Geothermobacteraceae</taxon>
        <taxon>Geothermobacter</taxon>
    </lineage>
</organism>
<keyword evidence="5 9" id="KW-0812">Transmembrane</keyword>
<dbReference type="OrthoDB" id="5420906at2"/>
<keyword evidence="7 9" id="KW-0472">Membrane</keyword>
<feature type="transmembrane region" description="Helical" evidence="9">
    <location>
        <begin position="21"/>
        <end position="40"/>
    </location>
</feature>
<reference evidence="11 12" key="1">
    <citation type="journal article" date="2018" name="Genome Announc.">
        <title>Genome Sequence of Geothermobacter sp. HR-1 Iron Reducer from the Loihi Seamount.</title>
        <authorList>
            <person name="Smith H."/>
            <person name="Abuyen K."/>
            <person name="Tremblay J."/>
            <person name="Savalia P."/>
            <person name="Perez-Rodriguez I."/>
            <person name="Emerson D."/>
            <person name="Tully B."/>
            <person name="Amend J."/>
        </authorList>
    </citation>
    <scope>NUCLEOTIDE SEQUENCE [LARGE SCALE GENOMIC DNA]</scope>
    <source>
        <strain evidence="11 12">HR-1</strain>
    </source>
</reference>
<keyword evidence="6 9" id="KW-1133">Transmembrane helix</keyword>
<evidence type="ECO:0000256" key="3">
    <source>
        <dbReference type="ARBA" id="ARBA00022475"/>
    </source>
</evidence>
<keyword evidence="3" id="KW-1003">Cell membrane</keyword>
<comment type="subcellular location">
    <subcellularLocation>
        <location evidence="1">Cell inner membrane</location>
        <topology evidence="1">Multi-pass membrane protein</topology>
    </subcellularLocation>
</comment>
<dbReference type="RefSeq" id="WP_103115316.1">
    <property type="nucleotide sequence ID" value="NZ_PPFX01000016.1"/>
</dbReference>
<dbReference type="AlphaFoldDB" id="A0A2K2HAA5"/>
<proteinExistence type="inferred from homology"/>
<protein>
    <submittedName>
        <fullName evidence="11">C4-dicarboxylate ABC transporter permease</fullName>
    </submittedName>
</protein>
<accession>A0A2K2HAA5</accession>
<gene>
    <name evidence="11" type="ORF">C2E25_08415</name>
</gene>
<dbReference type="InterPro" id="IPR055348">
    <property type="entry name" value="DctQ"/>
</dbReference>
<dbReference type="PANTHER" id="PTHR35011:SF4">
    <property type="entry name" value="SLL1102 PROTEIN"/>
    <property type="match status" value="1"/>
</dbReference>
<feature type="domain" description="Tripartite ATP-independent periplasmic transporters DctQ component" evidence="10">
    <location>
        <begin position="26"/>
        <end position="159"/>
    </location>
</feature>
<feature type="transmembrane region" description="Helical" evidence="9">
    <location>
        <begin position="46"/>
        <end position="67"/>
    </location>
</feature>
<evidence type="ECO:0000256" key="6">
    <source>
        <dbReference type="ARBA" id="ARBA00022989"/>
    </source>
</evidence>
<feature type="transmembrane region" description="Helical" evidence="9">
    <location>
        <begin position="132"/>
        <end position="152"/>
    </location>
</feature>
<evidence type="ECO:0000256" key="9">
    <source>
        <dbReference type="SAM" id="Phobius"/>
    </source>
</evidence>
<dbReference type="GO" id="GO:0005886">
    <property type="term" value="C:plasma membrane"/>
    <property type="evidence" value="ECO:0007669"/>
    <property type="project" value="UniProtKB-SubCell"/>
</dbReference>
<comment type="caution">
    <text evidence="11">The sequence shown here is derived from an EMBL/GenBank/DDBJ whole genome shotgun (WGS) entry which is preliminary data.</text>
</comment>
<feature type="transmembrane region" description="Helical" evidence="9">
    <location>
        <begin position="88"/>
        <end position="112"/>
    </location>
</feature>